<evidence type="ECO:0000256" key="6">
    <source>
        <dbReference type="SAM" id="MobiDB-lite"/>
    </source>
</evidence>
<feature type="compositionally biased region" description="Basic and acidic residues" evidence="6">
    <location>
        <begin position="170"/>
        <end position="179"/>
    </location>
</feature>
<dbReference type="InterPro" id="IPR052102">
    <property type="entry name" value="Enkurin_domain-protein"/>
</dbReference>
<evidence type="ECO:0000259" key="7">
    <source>
        <dbReference type="PROSITE" id="PS51665"/>
    </source>
</evidence>
<evidence type="ECO:0000256" key="4">
    <source>
        <dbReference type="ARBA" id="ARBA00023212"/>
    </source>
</evidence>
<keyword evidence="9" id="KW-1185">Reference proteome</keyword>
<dbReference type="InterPro" id="IPR027012">
    <property type="entry name" value="Enkurin_dom"/>
</dbReference>
<name>A0ABR4QBU5_9CEST</name>
<protein>
    <submittedName>
        <fullName evidence="8">Enkurin domain-containing protein 1</fullName>
    </submittedName>
</protein>
<accession>A0ABR4QBU5</accession>
<evidence type="ECO:0000313" key="8">
    <source>
        <dbReference type="EMBL" id="KAL5107027.1"/>
    </source>
</evidence>
<keyword evidence="3" id="KW-0963">Cytoplasm</keyword>
<evidence type="ECO:0000256" key="3">
    <source>
        <dbReference type="ARBA" id="ARBA00022490"/>
    </source>
</evidence>
<comment type="subcellular location">
    <subcellularLocation>
        <location evidence="1">Cell projection</location>
        <location evidence="1">Cilium</location>
    </subcellularLocation>
    <subcellularLocation>
        <location evidence="2">Cytoplasm</location>
        <location evidence="2">Cytoskeleton</location>
    </subcellularLocation>
</comment>
<evidence type="ECO:0000256" key="5">
    <source>
        <dbReference type="ARBA" id="ARBA00023273"/>
    </source>
</evidence>
<dbReference type="EMBL" id="JAKROA010000005">
    <property type="protein sequence ID" value="KAL5107027.1"/>
    <property type="molecule type" value="Genomic_DNA"/>
</dbReference>
<organism evidence="8 9">
    <name type="scientific">Taenia crassiceps</name>
    <dbReference type="NCBI Taxonomy" id="6207"/>
    <lineage>
        <taxon>Eukaryota</taxon>
        <taxon>Metazoa</taxon>
        <taxon>Spiralia</taxon>
        <taxon>Lophotrochozoa</taxon>
        <taxon>Platyhelminthes</taxon>
        <taxon>Cestoda</taxon>
        <taxon>Eucestoda</taxon>
        <taxon>Cyclophyllidea</taxon>
        <taxon>Taeniidae</taxon>
        <taxon>Taenia</taxon>
    </lineage>
</organism>
<gene>
    <name evidence="8" type="ORF">TcWFU_007903</name>
</gene>
<evidence type="ECO:0000256" key="2">
    <source>
        <dbReference type="ARBA" id="ARBA00004245"/>
    </source>
</evidence>
<comment type="caution">
    <text evidence="8">The sequence shown here is derived from an EMBL/GenBank/DDBJ whole genome shotgun (WGS) entry which is preliminary data.</text>
</comment>
<feature type="compositionally biased region" description="Basic and acidic residues" evidence="6">
    <location>
        <begin position="147"/>
        <end position="163"/>
    </location>
</feature>
<feature type="region of interest" description="Disordered" evidence="6">
    <location>
        <begin position="121"/>
        <end position="179"/>
    </location>
</feature>
<feature type="domain" description="Enkurin" evidence="7">
    <location>
        <begin position="143"/>
        <end position="235"/>
    </location>
</feature>
<dbReference type="Proteomes" id="UP001651158">
    <property type="component" value="Unassembled WGS sequence"/>
</dbReference>
<keyword evidence="5" id="KW-0966">Cell projection</keyword>
<dbReference type="Pfam" id="PF13864">
    <property type="entry name" value="Enkurin"/>
    <property type="match status" value="1"/>
</dbReference>
<proteinExistence type="predicted"/>
<evidence type="ECO:0000256" key="1">
    <source>
        <dbReference type="ARBA" id="ARBA00004138"/>
    </source>
</evidence>
<evidence type="ECO:0000313" key="9">
    <source>
        <dbReference type="Proteomes" id="UP001651158"/>
    </source>
</evidence>
<feature type="compositionally biased region" description="Low complexity" evidence="6">
    <location>
        <begin position="133"/>
        <end position="143"/>
    </location>
</feature>
<dbReference type="PANTHER" id="PTHR21490:SF2">
    <property type="entry name" value="ENKURIN DOMAIN-CONTAINING PROTEIN 1"/>
    <property type="match status" value="1"/>
</dbReference>
<sequence length="237" mass="27464">MDQDRGLILNLLQWQNIPGFGSAGYSRRSASVGRDFIRENIRRVRSSVSKPLPAMSSSRIYDPTKIRKCIVERYLGDIGHDQNQPAKMEFCNIQPFQRNLNYMRTNANAVSSDGVLDRRFAKEQSKHSSSSQRGNLGRLPPYLLRRRKEEKEAAIKRAEERSMTPKGYRRLSEEEREDTLRSLEEAHTKTLEELNRVPLHTSTSRAQNLRAQLENRLSNIEEVIRVFHKPVVFITLN</sequence>
<reference evidence="8 9" key="1">
    <citation type="journal article" date="2022" name="Front. Cell. Infect. Microbiol.">
        <title>The Genomes of Two Strains of Taenia crassiceps the Animal Model for the Study of Human Cysticercosis.</title>
        <authorList>
            <person name="Bobes R.J."/>
            <person name="Estrada K."/>
            <person name="Rios-Valencia D.G."/>
            <person name="Calderon-Gallegos A."/>
            <person name="de la Torre P."/>
            <person name="Carrero J.C."/>
            <person name="Sanchez-Flores A."/>
            <person name="Laclette J.P."/>
        </authorList>
    </citation>
    <scope>NUCLEOTIDE SEQUENCE [LARGE SCALE GENOMIC DNA]</scope>
    <source>
        <strain evidence="8">WFUcys</strain>
    </source>
</reference>
<keyword evidence="4" id="KW-0206">Cytoskeleton</keyword>
<dbReference type="PROSITE" id="PS51665">
    <property type="entry name" value="ENKURIN"/>
    <property type="match status" value="1"/>
</dbReference>
<dbReference type="PANTHER" id="PTHR21490">
    <property type="entry name" value="ENKURIN-RELATED"/>
    <property type="match status" value="1"/>
</dbReference>